<sequence length="105" mass="11836">MAEDYYKTLGVRRNASQAEIQKAYRELARKYHPDLNPDDAAAKKKFQQVQAAFDVLDNAEKREMYDRYGSSFETAGPGGPQSGPFWTSRPTTGFGGETIDFSELF</sequence>
<protein>
    <recommendedName>
        <fullName evidence="3">J domain-containing protein</fullName>
    </recommendedName>
</protein>
<dbReference type="PROSITE" id="PS00636">
    <property type="entry name" value="DNAJ_1"/>
    <property type="match status" value="1"/>
</dbReference>
<dbReference type="PANTHER" id="PTHR44145">
    <property type="entry name" value="DNAJ HOMOLOG SUBFAMILY A MEMBER 3, MITOCHONDRIAL"/>
    <property type="match status" value="1"/>
</dbReference>
<keyword evidence="1" id="KW-0143">Chaperone</keyword>
<gene>
    <name evidence="4" type="ORF">S01H1_37171</name>
</gene>
<dbReference type="PRINTS" id="PR00625">
    <property type="entry name" value="JDOMAIN"/>
</dbReference>
<dbReference type="InterPro" id="IPR018253">
    <property type="entry name" value="DnaJ_domain_CS"/>
</dbReference>
<dbReference type="InterPro" id="IPR001623">
    <property type="entry name" value="DnaJ_domain"/>
</dbReference>
<evidence type="ECO:0000313" key="4">
    <source>
        <dbReference type="EMBL" id="GAG10417.1"/>
    </source>
</evidence>
<organism evidence="4">
    <name type="scientific">marine sediment metagenome</name>
    <dbReference type="NCBI Taxonomy" id="412755"/>
    <lineage>
        <taxon>unclassified sequences</taxon>
        <taxon>metagenomes</taxon>
        <taxon>ecological metagenomes</taxon>
    </lineage>
</organism>
<evidence type="ECO:0000256" key="1">
    <source>
        <dbReference type="ARBA" id="ARBA00023186"/>
    </source>
</evidence>
<dbReference type="SMART" id="SM00271">
    <property type="entry name" value="DnaJ"/>
    <property type="match status" value="1"/>
</dbReference>
<evidence type="ECO:0000259" key="3">
    <source>
        <dbReference type="PROSITE" id="PS50076"/>
    </source>
</evidence>
<dbReference type="Pfam" id="PF00226">
    <property type="entry name" value="DnaJ"/>
    <property type="match status" value="1"/>
</dbReference>
<dbReference type="PANTHER" id="PTHR44145:SF3">
    <property type="entry name" value="DNAJ HOMOLOG SUBFAMILY A MEMBER 3, MITOCHONDRIAL"/>
    <property type="match status" value="1"/>
</dbReference>
<feature type="domain" description="J" evidence="3">
    <location>
        <begin position="4"/>
        <end position="69"/>
    </location>
</feature>
<dbReference type="PROSITE" id="PS50076">
    <property type="entry name" value="DNAJ_2"/>
    <property type="match status" value="1"/>
</dbReference>
<proteinExistence type="predicted"/>
<feature type="non-terminal residue" evidence="4">
    <location>
        <position position="105"/>
    </location>
</feature>
<dbReference type="SUPFAM" id="SSF46565">
    <property type="entry name" value="Chaperone J-domain"/>
    <property type="match status" value="1"/>
</dbReference>
<reference evidence="4" key="1">
    <citation type="journal article" date="2014" name="Front. Microbiol.">
        <title>High frequency of phylogenetically diverse reductive dehalogenase-homologous genes in deep subseafloor sedimentary metagenomes.</title>
        <authorList>
            <person name="Kawai M."/>
            <person name="Futagami T."/>
            <person name="Toyoda A."/>
            <person name="Takaki Y."/>
            <person name="Nishi S."/>
            <person name="Hori S."/>
            <person name="Arai W."/>
            <person name="Tsubouchi T."/>
            <person name="Morono Y."/>
            <person name="Uchiyama I."/>
            <person name="Ito T."/>
            <person name="Fujiyama A."/>
            <person name="Inagaki F."/>
            <person name="Takami H."/>
        </authorList>
    </citation>
    <scope>NUCLEOTIDE SEQUENCE</scope>
    <source>
        <strain evidence="4">Expedition CK06-06</strain>
    </source>
</reference>
<dbReference type="EMBL" id="BARS01023340">
    <property type="protein sequence ID" value="GAG10417.1"/>
    <property type="molecule type" value="Genomic_DNA"/>
</dbReference>
<evidence type="ECO:0000256" key="2">
    <source>
        <dbReference type="SAM" id="MobiDB-lite"/>
    </source>
</evidence>
<accession>X0VGS9</accession>
<feature type="region of interest" description="Disordered" evidence="2">
    <location>
        <begin position="69"/>
        <end position="93"/>
    </location>
</feature>
<dbReference type="AlphaFoldDB" id="X0VGS9"/>
<dbReference type="Gene3D" id="1.10.287.110">
    <property type="entry name" value="DnaJ domain"/>
    <property type="match status" value="1"/>
</dbReference>
<dbReference type="CDD" id="cd06257">
    <property type="entry name" value="DnaJ"/>
    <property type="match status" value="1"/>
</dbReference>
<dbReference type="InterPro" id="IPR036869">
    <property type="entry name" value="J_dom_sf"/>
</dbReference>
<dbReference type="InterPro" id="IPR051938">
    <property type="entry name" value="Apopto_cytoskel_mod"/>
</dbReference>
<name>X0VGS9_9ZZZZ</name>
<comment type="caution">
    <text evidence="4">The sequence shown here is derived from an EMBL/GenBank/DDBJ whole genome shotgun (WGS) entry which is preliminary data.</text>
</comment>